<feature type="region of interest" description="Disordered" evidence="1">
    <location>
        <begin position="561"/>
        <end position="583"/>
    </location>
</feature>
<dbReference type="EMBL" id="JAQIZZ010000001">
    <property type="protein sequence ID" value="KAJ5556721.1"/>
    <property type="molecule type" value="Genomic_DNA"/>
</dbReference>
<reference evidence="2 3" key="1">
    <citation type="journal article" date="2023" name="IMA Fungus">
        <title>Comparative genomic study of the Penicillium genus elucidates a diverse pangenome and 15 lateral gene transfer events.</title>
        <authorList>
            <person name="Petersen C."/>
            <person name="Sorensen T."/>
            <person name="Nielsen M.R."/>
            <person name="Sondergaard T.E."/>
            <person name="Sorensen J.L."/>
            <person name="Fitzpatrick D.A."/>
            <person name="Frisvad J.C."/>
            <person name="Nielsen K.L."/>
        </authorList>
    </citation>
    <scope>NUCLEOTIDE SEQUENCE [LARGE SCALE GENOMIC DNA]</scope>
    <source>
        <strain evidence="2 3">IBT 35679</strain>
    </source>
</reference>
<evidence type="ECO:0000256" key="1">
    <source>
        <dbReference type="SAM" id="MobiDB-lite"/>
    </source>
</evidence>
<name>A0AAD6D6I0_9EURO</name>
<comment type="caution">
    <text evidence="2">The sequence shown here is derived from an EMBL/GenBank/DDBJ whole genome shotgun (WGS) entry which is preliminary data.</text>
</comment>
<evidence type="ECO:0000313" key="3">
    <source>
        <dbReference type="Proteomes" id="UP001220324"/>
    </source>
</evidence>
<gene>
    <name evidence="2" type="ORF">N7494_000636</name>
</gene>
<dbReference type="AlphaFoldDB" id="A0AAD6D6I0"/>
<dbReference type="Proteomes" id="UP001220324">
    <property type="component" value="Unassembled WGS sequence"/>
</dbReference>
<dbReference type="Pfam" id="PF12520">
    <property type="entry name" value="DUF3723"/>
    <property type="match status" value="1"/>
</dbReference>
<dbReference type="InterPro" id="IPR022198">
    <property type="entry name" value="DUF3723"/>
</dbReference>
<protein>
    <submittedName>
        <fullName evidence="2">Uncharacterized protein</fullName>
    </submittedName>
</protein>
<feature type="compositionally biased region" description="Low complexity" evidence="1">
    <location>
        <begin position="571"/>
        <end position="583"/>
    </location>
</feature>
<evidence type="ECO:0000313" key="2">
    <source>
        <dbReference type="EMBL" id="KAJ5556721.1"/>
    </source>
</evidence>
<sequence length="738" mass="84829">MAPTRQSELADLERKLFSYHQSHFQLSARVHLSHLTFEKGFRAWMDDRDNVQRLEKTLKIQGCRRLMGDNHVPVIVPRADWERRVSPRYGNGIMPSLNVDLDYRLRALDHENLIAAARKKLDPEDQWWIVDVYVTDDEEDQGLDRDLLQKKFIQSLKERYPNDNRPPDGLIYERINYYEGYLDGPEDRLAANNWWVILQAVVGSKKGEYLRRLFKNADLHQKLNSLLVIRGLWEGMHIGLLHKVTGMHCDEPMICYWDLIFQTFLTLVGGRSDLLPLIDGVTVGLIQARVPKLSANDLQFLQVQMNERRLFAEFEEEQRHEIWERLKQIDYPIPTLKTFFKDRLYLEVAQSVMKRLFIQPRDEKFTIDTGVYSIFDTAIPISLRKERLRADLLEFWRFSFQYGFELTDHQRRKCLKSPDNEHTPDQDTDQAFPLHRSAMWRHFCGILRARGFQPPGSMTQSSPAIELPRLVPCDYPEDPSQEIDAAKRCGKPFADTRQADWFALSAESLQQPESATRVSAAFLRRWVFKAFFGYLIDRDGSGTSGHRGSEADGAVRDLRTNTAEGHPHHPTAPTAPQATAEAPSDLSMFSSAPMVDSFTPLIPASADSLQLFGYIMHIKIGQNRETLSLPIDQRFVSEFGEGLTQHNFGVFVFDVAPGTGSDVLPGMTGGHISPDEIYTHYLNFPASELHAEFNADGPPRKRKQIDGETPMQRAMRWLEEQKAKTPGRMMPQIMDVSV</sequence>
<organism evidence="2 3">
    <name type="scientific">Penicillium frequentans</name>
    <dbReference type="NCBI Taxonomy" id="3151616"/>
    <lineage>
        <taxon>Eukaryota</taxon>
        <taxon>Fungi</taxon>
        <taxon>Dikarya</taxon>
        <taxon>Ascomycota</taxon>
        <taxon>Pezizomycotina</taxon>
        <taxon>Eurotiomycetes</taxon>
        <taxon>Eurotiomycetidae</taxon>
        <taxon>Eurotiales</taxon>
        <taxon>Aspergillaceae</taxon>
        <taxon>Penicillium</taxon>
    </lineage>
</organism>
<keyword evidence="3" id="KW-1185">Reference proteome</keyword>
<accession>A0AAD6D6I0</accession>
<proteinExistence type="predicted"/>